<sequence>MEGLSVDGVVRHRSADAVQNMDETAVLDLDPDAEIGIRIDRMPVRPESGLPLHHDGVLLSVAPGRPGEREHPTVGAVLRHGDHVLSTTAR</sequence>
<name>A0ABP4E6T7_9ACTN</name>
<evidence type="ECO:0000313" key="2">
    <source>
        <dbReference type="Proteomes" id="UP001499987"/>
    </source>
</evidence>
<reference evidence="2" key="1">
    <citation type="journal article" date="2019" name="Int. J. Syst. Evol. Microbiol.">
        <title>The Global Catalogue of Microorganisms (GCM) 10K type strain sequencing project: providing services to taxonomists for standard genome sequencing and annotation.</title>
        <authorList>
            <consortium name="The Broad Institute Genomics Platform"/>
            <consortium name="The Broad Institute Genome Sequencing Center for Infectious Disease"/>
            <person name="Wu L."/>
            <person name="Ma J."/>
        </authorList>
    </citation>
    <scope>NUCLEOTIDE SEQUENCE [LARGE SCALE GENOMIC DNA]</scope>
    <source>
        <strain evidence="2">JCM 13002</strain>
    </source>
</reference>
<comment type="caution">
    <text evidence="1">The sequence shown here is derived from an EMBL/GenBank/DDBJ whole genome shotgun (WGS) entry which is preliminary data.</text>
</comment>
<proteinExistence type="predicted"/>
<accession>A0ABP4E6T7</accession>
<protein>
    <recommendedName>
        <fullName evidence="3">PDZ domain-containing protein</fullName>
    </recommendedName>
</protein>
<dbReference type="Proteomes" id="UP001499987">
    <property type="component" value="Unassembled WGS sequence"/>
</dbReference>
<evidence type="ECO:0000313" key="1">
    <source>
        <dbReference type="EMBL" id="GAA1095499.1"/>
    </source>
</evidence>
<evidence type="ECO:0008006" key="3">
    <source>
        <dbReference type="Google" id="ProtNLM"/>
    </source>
</evidence>
<organism evidence="1 2">
    <name type="scientific">Kitasatospora arboriphila</name>
    <dbReference type="NCBI Taxonomy" id="258052"/>
    <lineage>
        <taxon>Bacteria</taxon>
        <taxon>Bacillati</taxon>
        <taxon>Actinomycetota</taxon>
        <taxon>Actinomycetes</taxon>
        <taxon>Kitasatosporales</taxon>
        <taxon>Streptomycetaceae</taxon>
        <taxon>Kitasatospora</taxon>
    </lineage>
</organism>
<keyword evidence="2" id="KW-1185">Reference proteome</keyword>
<gene>
    <name evidence="1" type="ORF">GCM10009663_43420</name>
</gene>
<dbReference type="EMBL" id="BAAALD010000043">
    <property type="protein sequence ID" value="GAA1095499.1"/>
    <property type="molecule type" value="Genomic_DNA"/>
</dbReference>